<accession>A0A414NWE6</accession>
<dbReference type="RefSeq" id="WP_118176100.1">
    <property type="nucleotide sequence ID" value="NZ_JAQEAO010000001.1"/>
</dbReference>
<name>A0A414NWE6_9FIRM</name>
<gene>
    <name evidence="1" type="ORF">DW674_06815</name>
</gene>
<evidence type="ECO:0000313" key="1">
    <source>
        <dbReference type="EMBL" id="RHF51470.1"/>
    </source>
</evidence>
<evidence type="ECO:0000313" key="2">
    <source>
        <dbReference type="Proteomes" id="UP000283442"/>
    </source>
</evidence>
<reference evidence="1 2" key="1">
    <citation type="submission" date="2018-08" db="EMBL/GenBank/DDBJ databases">
        <title>A genome reference for cultivated species of the human gut microbiota.</title>
        <authorList>
            <person name="Zou Y."/>
            <person name="Xue W."/>
            <person name="Luo G."/>
        </authorList>
    </citation>
    <scope>NUCLEOTIDE SEQUENCE [LARGE SCALE GENOMIC DNA]</scope>
    <source>
        <strain evidence="1 2">AM25-21AC</strain>
    </source>
</reference>
<sequence>MAANETVQEKKLRLTHEAQRGREAEELLTKFGDKWVMAAGEKALLDLLKADTAEALVQVQADYRAATDLYGKLKAAVSKGKRAAEALHKEALSNG</sequence>
<dbReference type="AlphaFoldDB" id="A0A414NWE6"/>
<proteinExistence type="predicted"/>
<dbReference type="Proteomes" id="UP000283442">
    <property type="component" value="Unassembled WGS sequence"/>
</dbReference>
<comment type="caution">
    <text evidence="1">The sequence shown here is derived from an EMBL/GenBank/DDBJ whole genome shotgun (WGS) entry which is preliminary data.</text>
</comment>
<organism evidence="1 2">
    <name type="scientific">Mitsuokella multacida</name>
    <dbReference type="NCBI Taxonomy" id="52226"/>
    <lineage>
        <taxon>Bacteria</taxon>
        <taxon>Bacillati</taxon>
        <taxon>Bacillota</taxon>
        <taxon>Negativicutes</taxon>
        <taxon>Selenomonadales</taxon>
        <taxon>Selenomonadaceae</taxon>
        <taxon>Mitsuokella</taxon>
    </lineage>
</organism>
<dbReference type="EMBL" id="QRHE01000006">
    <property type="protein sequence ID" value="RHF51470.1"/>
    <property type="molecule type" value="Genomic_DNA"/>
</dbReference>
<protein>
    <submittedName>
        <fullName evidence="1">Uncharacterized protein</fullName>
    </submittedName>
</protein>